<feature type="chain" id="PRO_5045877192" evidence="3">
    <location>
        <begin position="23"/>
        <end position="208"/>
    </location>
</feature>
<keyword evidence="2" id="KW-0472">Membrane</keyword>
<name>A0ABS9IM85_9FLAO</name>
<organism evidence="4 5">
    <name type="scientific">Flaviramulus multivorans</name>
    <dbReference type="NCBI Taxonomy" id="1304750"/>
    <lineage>
        <taxon>Bacteria</taxon>
        <taxon>Pseudomonadati</taxon>
        <taxon>Bacteroidota</taxon>
        <taxon>Flavobacteriia</taxon>
        <taxon>Flavobacteriales</taxon>
        <taxon>Flavobacteriaceae</taxon>
        <taxon>Flaviramulus</taxon>
    </lineage>
</organism>
<feature type="coiled-coil region" evidence="1">
    <location>
        <begin position="159"/>
        <end position="208"/>
    </location>
</feature>
<gene>
    <name evidence="4" type="ORF">L3X39_13785</name>
</gene>
<protein>
    <submittedName>
        <fullName evidence="4">tRNA (Guanine-N1)-methyltransferase</fullName>
    </submittedName>
</protein>
<keyword evidence="2" id="KW-1133">Transmembrane helix</keyword>
<feature type="transmembrane region" description="Helical" evidence="2">
    <location>
        <begin position="139"/>
        <end position="157"/>
    </location>
</feature>
<comment type="caution">
    <text evidence="4">The sequence shown here is derived from an EMBL/GenBank/DDBJ whole genome shotgun (WGS) entry which is preliminary data.</text>
</comment>
<keyword evidence="1" id="KW-0175">Coiled coil</keyword>
<dbReference type="RefSeq" id="WP_237232447.1">
    <property type="nucleotide sequence ID" value="NZ_JAKKDV010000007.1"/>
</dbReference>
<proteinExistence type="predicted"/>
<reference evidence="4 5" key="1">
    <citation type="submission" date="2022-01" db="EMBL/GenBank/DDBJ databases">
        <title>Draft genome sequence of Sabulilitoribacter multivorans KCTC 32326.</title>
        <authorList>
            <person name="Oh J.-S."/>
        </authorList>
    </citation>
    <scope>NUCLEOTIDE SEQUENCE [LARGE SCALE GENOMIC DNA]</scope>
    <source>
        <strain evidence="4 5">M-M16</strain>
    </source>
</reference>
<dbReference type="Proteomes" id="UP001200022">
    <property type="component" value="Unassembled WGS sequence"/>
</dbReference>
<evidence type="ECO:0000256" key="3">
    <source>
        <dbReference type="SAM" id="SignalP"/>
    </source>
</evidence>
<accession>A0ABS9IM85</accession>
<evidence type="ECO:0000256" key="2">
    <source>
        <dbReference type="SAM" id="Phobius"/>
    </source>
</evidence>
<keyword evidence="2" id="KW-0812">Transmembrane</keyword>
<keyword evidence="5" id="KW-1185">Reference proteome</keyword>
<evidence type="ECO:0000256" key="1">
    <source>
        <dbReference type="SAM" id="Coils"/>
    </source>
</evidence>
<sequence>MNPIKSAVFLIFFSLFTFTSFAQTTSDDEDKLSLNSGTIDNQFEYVLRKSGNFRGTNGQMYEAVKLSMLLTLRAHAIDSLKTLRKDLADTQAIVDAQAKEITDLKSNLGATKETLDKTNAEKNSMSFFGAQMSKTGYNVLMWTIIAGLLALLLFFIYKFKNSNAITRNAKKALEEIEEEFDEHRKTALEREQKVRRQLQDEINKQKKA</sequence>
<evidence type="ECO:0000313" key="4">
    <source>
        <dbReference type="EMBL" id="MCF7561714.1"/>
    </source>
</evidence>
<feature type="signal peptide" evidence="3">
    <location>
        <begin position="1"/>
        <end position="22"/>
    </location>
</feature>
<dbReference type="EMBL" id="JAKKDV010000007">
    <property type="protein sequence ID" value="MCF7561714.1"/>
    <property type="molecule type" value="Genomic_DNA"/>
</dbReference>
<evidence type="ECO:0000313" key="5">
    <source>
        <dbReference type="Proteomes" id="UP001200022"/>
    </source>
</evidence>
<keyword evidence="3" id="KW-0732">Signal</keyword>